<reference evidence="2" key="1">
    <citation type="submission" date="2023-10" db="EMBL/GenBank/DDBJ databases">
        <authorList>
            <person name="Chen Y."/>
            <person name="Shah S."/>
            <person name="Dougan E. K."/>
            <person name="Thang M."/>
            <person name="Chan C."/>
        </authorList>
    </citation>
    <scope>NUCLEOTIDE SEQUENCE [LARGE SCALE GENOMIC DNA]</scope>
</reference>
<accession>A0ABN9S8J6</accession>
<evidence type="ECO:0000256" key="1">
    <source>
        <dbReference type="SAM" id="MobiDB-lite"/>
    </source>
</evidence>
<feature type="region of interest" description="Disordered" evidence="1">
    <location>
        <begin position="53"/>
        <end position="82"/>
    </location>
</feature>
<evidence type="ECO:0000313" key="2">
    <source>
        <dbReference type="EMBL" id="CAK0828096.1"/>
    </source>
</evidence>
<sequence length="146" mass="16189">DGHGDGNGYAEKPSWALADEMADLRAHCEDLEGILDVMKEAEQDYLKELGDLRPAAHEAQRHQSATSELQGEVERLTQETQQRALREAQLQEAIGKLQADFERASSAEEQGRAQIAHLRHVTESQDGRFAKQAEELAAAVKRSAEL</sequence>
<gene>
    <name evidence="2" type="ORF">PCOR1329_LOCUS27434</name>
</gene>
<dbReference type="EMBL" id="CAUYUJ010009944">
    <property type="protein sequence ID" value="CAK0828096.1"/>
    <property type="molecule type" value="Genomic_DNA"/>
</dbReference>
<evidence type="ECO:0000313" key="3">
    <source>
        <dbReference type="Proteomes" id="UP001189429"/>
    </source>
</evidence>
<proteinExistence type="predicted"/>
<name>A0ABN9S8J6_9DINO</name>
<comment type="caution">
    <text evidence="2">The sequence shown here is derived from an EMBL/GenBank/DDBJ whole genome shotgun (WGS) entry which is preliminary data.</text>
</comment>
<keyword evidence="3" id="KW-1185">Reference proteome</keyword>
<protein>
    <submittedName>
        <fullName evidence="2">Uncharacterized protein</fullName>
    </submittedName>
</protein>
<dbReference type="Proteomes" id="UP001189429">
    <property type="component" value="Unassembled WGS sequence"/>
</dbReference>
<feature type="non-terminal residue" evidence="2">
    <location>
        <position position="1"/>
    </location>
</feature>
<feature type="non-terminal residue" evidence="2">
    <location>
        <position position="146"/>
    </location>
</feature>
<organism evidence="2 3">
    <name type="scientific">Prorocentrum cordatum</name>
    <dbReference type="NCBI Taxonomy" id="2364126"/>
    <lineage>
        <taxon>Eukaryota</taxon>
        <taxon>Sar</taxon>
        <taxon>Alveolata</taxon>
        <taxon>Dinophyceae</taxon>
        <taxon>Prorocentrales</taxon>
        <taxon>Prorocentraceae</taxon>
        <taxon>Prorocentrum</taxon>
    </lineage>
</organism>